<comment type="similarity">
    <text evidence="3">Belongs to the CHZ1 family.</text>
</comment>
<dbReference type="Proteomes" id="UP001377567">
    <property type="component" value="Unassembled WGS sequence"/>
</dbReference>
<feature type="compositionally biased region" description="Acidic residues" evidence="8">
    <location>
        <begin position="56"/>
        <end position="67"/>
    </location>
</feature>
<evidence type="ECO:0000313" key="10">
    <source>
        <dbReference type="EMBL" id="GMM58465.1"/>
    </source>
</evidence>
<comment type="function">
    <text evidence="1">Forms a chaperone-bound H2A.Z-H2B complex that acts as a source for SWR1 complex-dependent H2A to H2A.Z histone replacement in chromatin.</text>
</comment>
<sequence>MSAPEGLKDPSKKKRRRRNYDDYDNEVAQEEKELKEQKKLKTGSDVSTKKTGAVDNSDDDSDVDDEKLDLLMGNELDDEDDDLAEIDTTNIITTGRRTRGKIIDYKKAAEELDKADGSKKDEPVAAQDSKEGVSAADDDDEDEDAEFKA</sequence>
<reference evidence="10 11" key="1">
    <citation type="journal article" date="2023" name="Elife">
        <title>Identification of key yeast species and microbe-microbe interactions impacting larval growth of Drosophila in the wild.</title>
        <authorList>
            <person name="Mure A."/>
            <person name="Sugiura Y."/>
            <person name="Maeda R."/>
            <person name="Honda K."/>
            <person name="Sakurai N."/>
            <person name="Takahashi Y."/>
            <person name="Watada M."/>
            <person name="Katoh T."/>
            <person name="Gotoh A."/>
            <person name="Gotoh Y."/>
            <person name="Taniguchi I."/>
            <person name="Nakamura K."/>
            <person name="Hayashi T."/>
            <person name="Katayama T."/>
            <person name="Uemura T."/>
            <person name="Hattori Y."/>
        </authorList>
    </citation>
    <scope>NUCLEOTIDE SEQUENCE [LARGE SCALE GENOMIC DNA]</scope>
    <source>
        <strain evidence="10 11">KH-74</strain>
    </source>
</reference>
<evidence type="ECO:0000259" key="9">
    <source>
        <dbReference type="SMART" id="SM01082"/>
    </source>
</evidence>
<evidence type="ECO:0000256" key="4">
    <source>
        <dbReference type="ARBA" id="ARBA00018732"/>
    </source>
</evidence>
<evidence type="ECO:0000256" key="8">
    <source>
        <dbReference type="SAM" id="MobiDB-lite"/>
    </source>
</evidence>
<dbReference type="EMBL" id="BTGD01000025">
    <property type="protein sequence ID" value="GMM58465.1"/>
    <property type="molecule type" value="Genomic_DNA"/>
</dbReference>
<evidence type="ECO:0000256" key="7">
    <source>
        <dbReference type="ARBA" id="ARBA00023242"/>
    </source>
</evidence>
<evidence type="ECO:0000313" key="11">
    <source>
        <dbReference type="Proteomes" id="UP001377567"/>
    </source>
</evidence>
<feature type="compositionally biased region" description="Acidic residues" evidence="8">
    <location>
        <begin position="136"/>
        <end position="149"/>
    </location>
</feature>
<keyword evidence="11" id="KW-1185">Reference proteome</keyword>
<dbReference type="Pfam" id="PF09649">
    <property type="entry name" value="CHZ"/>
    <property type="match status" value="1"/>
</dbReference>
<evidence type="ECO:0000256" key="6">
    <source>
        <dbReference type="ARBA" id="ARBA00023186"/>
    </source>
</evidence>
<dbReference type="InterPro" id="IPR019098">
    <property type="entry name" value="Histone_chaperone_domain_CHZ"/>
</dbReference>
<organism evidence="10 11">
    <name type="scientific">Maudiozyma humilis</name>
    <name type="common">Sour dough yeast</name>
    <name type="synonym">Kazachstania humilis</name>
    <dbReference type="NCBI Taxonomy" id="51915"/>
    <lineage>
        <taxon>Eukaryota</taxon>
        <taxon>Fungi</taxon>
        <taxon>Dikarya</taxon>
        <taxon>Ascomycota</taxon>
        <taxon>Saccharomycotina</taxon>
        <taxon>Saccharomycetes</taxon>
        <taxon>Saccharomycetales</taxon>
        <taxon>Saccharomycetaceae</taxon>
        <taxon>Maudiozyma</taxon>
    </lineage>
</organism>
<name>A0AAV5S3M8_MAUHU</name>
<dbReference type="AlphaFoldDB" id="A0AAV5S3M8"/>
<evidence type="ECO:0000256" key="5">
    <source>
        <dbReference type="ARBA" id="ARBA00019831"/>
    </source>
</evidence>
<feature type="compositionally biased region" description="Basic and acidic residues" evidence="8">
    <location>
        <begin position="110"/>
        <end position="131"/>
    </location>
</feature>
<feature type="region of interest" description="Disordered" evidence="8">
    <location>
        <begin position="1"/>
        <end position="67"/>
    </location>
</feature>
<evidence type="ECO:0000256" key="2">
    <source>
        <dbReference type="ARBA" id="ARBA00004123"/>
    </source>
</evidence>
<feature type="region of interest" description="Disordered" evidence="8">
    <location>
        <begin position="110"/>
        <end position="149"/>
    </location>
</feature>
<accession>A0AAV5S3M8</accession>
<evidence type="ECO:0000256" key="1">
    <source>
        <dbReference type="ARBA" id="ARBA00002212"/>
    </source>
</evidence>
<keyword evidence="6" id="KW-0143">Chaperone</keyword>
<dbReference type="SMART" id="SM01082">
    <property type="entry name" value="CHZ"/>
    <property type="match status" value="1"/>
</dbReference>
<feature type="domain" description="Histone chaperone" evidence="9">
    <location>
        <begin position="77"/>
        <end position="114"/>
    </location>
</feature>
<keyword evidence="7" id="KW-0539">Nucleus</keyword>
<comment type="caution">
    <text evidence="10">The sequence shown here is derived from an EMBL/GenBank/DDBJ whole genome shotgun (WGS) entry which is preliminary data.</text>
</comment>
<comment type="subcellular location">
    <subcellularLocation>
        <location evidence="2">Nucleus</location>
    </subcellularLocation>
</comment>
<gene>
    <name evidence="10" type="ORF">DAKH74_050820</name>
</gene>
<feature type="compositionally biased region" description="Basic and acidic residues" evidence="8">
    <location>
        <begin position="29"/>
        <end position="39"/>
    </location>
</feature>
<feature type="compositionally biased region" description="Basic and acidic residues" evidence="8">
    <location>
        <begin position="1"/>
        <end position="10"/>
    </location>
</feature>
<proteinExistence type="inferred from homology"/>
<evidence type="ECO:0000256" key="3">
    <source>
        <dbReference type="ARBA" id="ARBA00008057"/>
    </source>
</evidence>
<dbReference type="GO" id="GO:0005634">
    <property type="term" value="C:nucleus"/>
    <property type="evidence" value="ECO:0007669"/>
    <property type="project" value="UniProtKB-SubCell"/>
</dbReference>
<protein>
    <recommendedName>
        <fullName evidence="5">Histone H2A.Z-specific chaperone CHZ1</fullName>
    </recommendedName>
    <alternativeName>
        <fullName evidence="4">Histone H2A.Z-specific chaperone chz1</fullName>
    </alternativeName>
</protein>